<accession>A0A7J6T8M5</accession>
<evidence type="ECO:0000256" key="1">
    <source>
        <dbReference type="SAM" id="MobiDB-lite"/>
    </source>
</evidence>
<reference evidence="2 3" key="1">
    <citation type="submission" date="2020-04" db="EMBL/GenBank/DDBJ databases">
        <title>Perkinsus olseni comparative genomics.</title>
        <authorList>
            <person name="Bogema D.R."/>
        </authorList>
    </citation>
    <scope>NUCLEOTIDE SEQUENCE [LARGE SCALE GENOMIC DNA]</scope>
    <source>
        <strain evidence="2 3">ATCC PRA-207</strain>
    </source>
</reference>
<evidence type="ECO:0000313" key="3">
    <source>
        <dbReference type="Proteomes" id="UP000553632"/>
    </source>
</evidence>
<protein>
    <submittedName>
        <fullName evidence="2">Uncharacterized protein</fullName>
    </submittedName>
</protein>
<comment type="caution">
    <text evidence="2">The sequence shown here is derived from an EMBL/GenBank/DDBJ whole genome shotgun (WGS) entry which is preliminary data.</text>
</comment>
<dbReference type="AlphaFoldDB" id="A0A7J6T8M5"/>
<keyword evidence="3" id="KW-1185">Reference proteome</keyword>
<feature type="region of interest" description="Disordered" evidence="1">
    <location>
        <begin position="1"/>
        <end position="68"/>
    </location>
</feature>
<feature type="non-terminal residue" evidence="2">
    <location>
        <position position="1"/>
    </location>
</feature>
<evidence type="ECO:0000313" key="2">
    <source>
        <dbReference type="EMBL" id="KAF4740760.1"/>
    </source>
</evidence>
<proteinExistence type="predicted"/>
<dbReference type="EMBL" id="JABANO010013059">
    <property type="protein sequence ID" value="KAF4740760.1"/>
    <property type="molecule type" value="Genomic_DNA"/>
</dbReference>
<name>A0A7J6T8M5_PEROL</name>
<feature type="non-terminal residue" evidence="2">
    <location>
        <position position="238"/>
    </location>
</feature>
<organism evidence="2 3">
    <name type="scientific">Perkinsus olseni</name>
    <name type="common">Perkinsus atlanticus</name>
    <dbReference type="NCBI Taxonomy" id="32597"/>
    <lineage>
        <taxon>Eukaryota</taxon>
        <taxon>Sar</taxon>
        <taxon>Alveolata</taxon>
        <taxon>Perkinsozoa</taxon>
        <taxon>Perkinsea</taxon>
        <taxon>Perkinsida</taxon>
        <taxon>Perkinsidae</taxon>
        <taxon>Perkinsus</taxon>
    </lineage>
</organism>
<feature type="compositionally biased region" description="Polar residues" evidence="1">
    <location>
        <begin position="1"/>
        <end position="15"/>
    </location>
</feature>
<dbReference type="Proteomes" id="UP000553632">
    <property type="component" value="Unassembled WGS sequence"/>
</dbReference>
<gene>
    <name evidence="2" type="ORF">FOZ63_004742</name>
</gene>
<sequence length="238" mass="24706">GKRSSSPGLSCFSRSHAQEDLGDTRKQGEAAASSEGQIADKGLGKSTTPESGSFVAPEKDDDRPVRSAAVASTVAAVGGDTGEGEQSRASIAGVHMEGYLSKLSSGKLSAPGPADLAKKTFDLSKTSNVEKADSEDPNSADFNLIYNNNVCYMRTPSIPGMRKYSGTRASGGVETLEADKMSDSAPSTCTVRATASGLGGSSNVNRMNSLTSPNPATANNMPSMIWELDADRLDRIFG</sequence>
<feature type="compositionally biased region" description="Basic and acidic residues" evidence="1">
    <location>
        <begin position="16"/>
        <end position="28"/>
    </location>
</feature>